<feature type="compositionally biased region" description="Low complexity" evidence="1">
    <location>
        <begin position="18"/>
        <end position="30"/>
    </location>
</feature>
<reference evidence="2 3" key="1">
    <citation type="journal article" date="2018" name="Nat. Ecol. Evol.">
        <title>Pezizomycetes genomes reveal the molecular basis of ectomycorrhizal truffle lifestyle.</title>
        <authorList>
            <person name="Murat C."/>
            <person name="Payen T."/>
            <person name="Noel B."/>
            <person name="Kuo A."/>
            <person name="Morin E."/>
            <person name="Chen J."/>
            <person name="Kohler A."/>
            <person name="Krizsan K."/>
            <person name="Balestrini R."/>
            <person name="Da Silva C."/>
            <person name="Montanini B."/>
            <person name="Hainaut M."/>
            <person name="Levati E."/>
            <person name="Barry K.W."/>
            <person name="Belfiori B."/>
            <person name="Cichocki N."/>
            <person name="Clum A."/>
            <person name="Dockter R.B."/>
            <person name="Fauchery L."/>
            <person name="Guy J."/>
            <person name="Iotti M."/>
            <person name="Le Tacon F."/>
            <person name="Lindquist E.A."/>
            <person name="Lipzen A."/>
            <person name="Malagnac F."/>
            <person name="Mello A."/>
            <person name="Molinier V."/>
            <person name="Miyauchi S."/>
            <person name="Poulain J."/>
            <person name="Riccioni C."/>
            <person name="Rubini A."/>
            <person name="Sitrit Y."/>
            <person name="Splivallo R."/>
            <person name="Traeger S."/>
            <person name="Wang M."/>
            <person name="Zifcakova L."/>
            <person name="Wipf D."/>
            <person name="Zambonelli A."/>
            <person name="Paolocci F."/>
            <person name="Nowrousian M."/>
            <person name="Ottonello S."/>
            <person name="Baldrian P."/>
            <person name="Spatafora J.W."/>
            <person name="Henrissat B."/>
            <person name="Nagy L.G."/>
            <person name="Aury J.M."/>
            <person name="Wincker P."/>
            <person name="Grigoriev I.V."/>
            <person name="Bonfante P."/>
            <person name="Martin F.M."/>
        </authorList>
    </citation>
    <scope>NUCLEOTIDE SEQUENCE [LARGE SCALE GENOMIC DNA]</scope>
    <source>
        <strain evidence="2 3">RN42</strain>
    </source>
</reference>
<feature type="compositionally biased region" description="Polar residues" evidence="1">
    <location>
        <begin position="1"/>
        <end position="17"/>
    </location>
</feature>
<feature type="region of interest" description="Disordered" evidence="1">
    <location>
        <begin position="288"/>
        <end position="314"/>
    </location>
</feature>
<protein>
    <submittedName>
        <fullName evidence="2">Uncharacterized protein</fullName>
    </submittedName>
</protein>
<proteinExistence type="predicted"/>
<sequence length="336" mass="36406">MTQNSEAPTTTKLSTDRPSSPSPSSSSSPPRSLPPDSPPQPPPVSPVSSAHSFRLSFPSDTLSIRLFTTFEPSAALSENPFFIFSPESSTPPTTTQPMAKVQELAKWYHQEAAIWSNLEDEIKGLINTWHEPQRTVRQRGPSASFAAPPPIYPTYPKKRSKSKLSPTSLTNKAFVNLNASASNLLSTTTALSPSATRLSNIAPSIRSKKSTLSLGKPLSNSTNPEQHQLSEIDPNATATSRPTVSSISDLALVVRRSPSISPHDQPLVSSTRSKNSIRVVGHPEATFSPVAEIPPLSLPDGKTKPKRSSDDIRFDQKVKQVAKKFWGKFCFGDGNK</sequence>
<evidence type="ECO:0000313" key="2">
    <source>
        <dbReference type="EMBL" id="RPA83962.1"/>
    </source>
</evidence>
<dbReference type="EMBL" id="ML119661">
    <property type="protein sequence ID" value="RPA83962.1"/>
    <property type="molecule type" value="Genomic_DNA"/>
</dbReference>
<feature type="region of interest" description="Disordered" evidence="1">
    <location>
        <begin position="1"/>
        <end position="52"/>
    </location>
</feature>
<name>A0A3N4ICW5_ASCIM</name>
<evidence type="ECO:0000256" key="1">
    <source>
        <dbReference type="SAM" id="MobiDB-lite"/>
    </source>
</evidence>
<dbReference type="Proteomes" id="UP000275078">
    <property type="component" value="Unassembled WGS sequence"/>
</dbReference>
<feature type="region of interest" description="Disordered" evidence="1">
    <location>
        <begin position="210"/>
        <end position="244"/>
    </location>
</feature>
<feature type="compositionally biased region" description="Basic and acidic residues" evidence="1">
    <location>
        <begin position="301"/>
        <end position="314"/>
    </location>
</feature>
<keyword evidence="3" id="KW-1185">Reference proteome</keyword>
<feature type="compositionally biased region" description="Pro residues" evidence="1">
    <location>
        <begin position="31"/>
        <end position="45"/>
    </location>
</feature>
<dbReference type="AlphaFoldDB" id="A0A3N4ICW5"/>
<feature type="region of interest" description="Disordered" evidence="1">
    <location>
        <begin position="138"/>
        <end position="166"/>
    </location>
</feature>
<organism evidence="2 3">
    <name type="scientific">Ascobolus immersus RN42</name>
    <dbReference type="NCBI Taxonomy" id="1160509"/>
    <lineage>
        <taxon>Eukaryota</taxon>
        <taxon>Fungi</taxon>
        <taxon>Dikarya</taxon>
        <taxon>Ascomycota</taxon>
        <taxon>Pezizomycotina</taxon>
        <taxon>Pezizomycetes</taxon>
        <taxon>Pezizales</taxon>
        <taxon>Ascobolaceae</taxon>
        <taxon>Ascobolus</taxon>
    </lineage>
</organism>
<feature type="compositionally biased region" description="Polar residues" evidence="1">
    <location>
        <begin position="210"/>
        <end position="229"/>
    </location>
</feature>
<evidence type="ECO:0000313" key="3">
    <source>
        <dbReference type="Proteomes" id="UP000275078"/>
    </source>
</evidence>
<accession>A0A3N4ICW5</accession>
<gene>
    <name evidence="2" type="ORF">BJ508DRAFT_46166</name>
</gene>